<dbReference type="EMBL" id="JPGK01000003">
    <property type="protein sequence ID" value="KGA94377.1"/>
    <property type="molecule type" value="Genomic_DNA"/>
</dbReference>
<dbReference type="AlphaFoldDB" id="A0A094WFF6"/>
<protein>
    <submittedName>
        <fullName evidence="1">Uncharacterized protein</fullName>
    </submittedName>
</protein>
<evidence type="ECO:0000313" key="2">
    <source>
        <dbReference type="Proteomes" id="UP000029452"/>
    </source>
</evidence>
<reference evidence="1 2" key="1">
    <citation type="submission" date="2014-06" db="EMBL/GenBank/DDBJ databases">
        <title>Draft genome sequence of iron oxidizing acidophile Leptospirillum ferriphilum DSM14647.</title>
        <authorList>
            <person name="Cardenas J.P."/>
            <person name="Lazcano M."/>
            <person name="Ossandon F.J."/>
            <person name="Corbett M."/>
            <person name="Holmes D.S."/>
            <person name="Watkin E."/>
        </authorList>
    </citation>
    <scope>NUCLEOTIDE SEQUENCE [LARGE SCALE GENOMIC DNA]</scope>
    <source>
        <strain evidence="1 2">DSM 14647</strain>
    </source>
</reference>
<comment type="caution">
    <text evidence="1">The sequence shown here is derived from an EMBL/GenBank/DDBJ whole genome shotgun (WGS) entry which is preliminary data.</text>
</comment>
<dbReference type="PATRIC" id="fig|178606.4.peg.951"/>
<accession>A0A094WFF6</accession>
<dbReference type="Proteomes" id="UP000029452">
    <property type="component" value="Unassembled WGS sequence"/>
</dbReference>
<proteinExistence type="predicted"/>
<sequence>MPPPSVGIGLKNSSDILKVKRIFFLFPTCGCNEDGMESGLFLKSSESGESLASS</sequence>
<evidence type="ECO:0000313" key="1">
    <source>
        <dbReference type="EMBL" id="KGA94377.1"/>
    </source>
</evidence>
<organism evidence="1 2">
    <name type="scientific">Leptospirillum ferriphilum</name>
    <dbReference type="NCBI Taxonomy" id="178606"/>
    <lineage>
        <taxon>Bacteria</taxon>
        <taxon>Pseudomonadati</taxon>
        <taxon>Nitrospirota</taxon>
        <taxon>Nitrospiria</taxon>
        <taxon>Nitrospirales</taxon>
        <taxon>Nitrospiraceae</taxon>
        <taxon>Leptospirillum</taxon>
    </lineage>
</organism>
<gene>
    <name evidence="1" type="ORF">LptCag_1140</name>
</gene>
<name>A0A094WFF6_9BACT</name>